<comment type="caution">
    <text evidence="1">The sequence shown here is derived from an EMBL/GenBank/DDBJ whole genome shotgun (WGS) entry which is preliminary data.</text>
</comment>
<protein>
    <recommendedName>
        <fullName evidence="3">Secreted protein</fullName>
    </recommendedName>
</protein>
<evidence type="ECO:0000313" key="2">
    <source>
        <dbReference type="Proteomes" id="UP000815325"/>
    </source>
</evidence>
<dbReference type="Proteomes" id="UP000815325">
    <property type="component" value="Unassembled WGS sequence"/>
</dbReference>
<accession>A0ABQ7H7M1</accession>
<keyword evidence="2" id="KW-1185">Reference proteome</keyword>
<proteinExistence type="predicted"/>
<dbReference type="EMBL" id="MU069453">
    <property type="protein sequence ID" value="KAF5842847.1"/>
    <property type="molecule type" value="Genomic_DNA"/>
</dbReference>
<gene>
    <name evidence="1" type="ORF">DUNSADRAFT_4306</name>
</gene>
<reference evidence="1" key="1">
    <citation type="submission" date="2017-08" db="EMBL/GenBank/DDBJ databases">
        <authorList>
            <person name="Polle J.E."/>
            <person name="Barry K."/>
            <person name="Cushman J."/>
            <person name="Schmutz J."/>
            <person name="Tran D."/>
            <person name="Hathwaick L.T."/>
            <person name="Yim W.C."/>
            <person name="Jenkins J."/>
            <person name="Mckie-Krisberg Z.M."/>
            <person name="Prochnik S."/>
            <person name="Lindquist E."/>
            <person name="Dockter R.B."/>
            <person name="Adam C."/>
            <person name="Molina H."/>
            <person name="Bunkerborg J."/>
            <person name="Jin E."/>
            <person name="Buchheim M."/>
            <person name="Magnuson J."/>
        </authorList>
    </citation>
    <scope>NUCLEOTIDE SEQUENCE</scope>
    <source>
        <strain evidence="1">CCAP 19/18</strain>
    </source>
</reference>
<evidence type="ECO:0008006" key="3">
    <source>
        <dbReference type="Google" id="ProtNLM"/>
    </source>
</evidence>
<evidence type="ECO:0000313" key="1">
    <source>
        <dbReference type="EMBL" id="KAF5842847.1"/>
    </source>
</evidence>
<name>A0ABQ7H7M1_DUNSA</name>
<organism evidence="1 2">
    <name type="scientific">Dunaliella salina</name>
    <name type="common">Green alga</name>
    <name type="synonym">Protococcus salinus</name>
    <dbReference type="NCBI Taxonomy" id="3046"/>
    <lineage>
        <taxon>Eukaryota</taxon>
        <taxon>Viridiplantae</taxon>
        <taxon>Chlorophyta</taxon>
        <taxon>core chlorophytes</taxon>
        <taxon>Chlorophyceae</taxon>
        <taxon>CS clade</taxon>
        <taxon>Chlamydomonadales</taxon>
        <taxon>Dunaliellaceae</taxon>
        <taxon>Dunaliella</taxon>
    </lineage>
</organism>
<sequence length="108" mass="11618">MPSRCTSCNRGSAWSGRRSGSLILGMCWLSCGQVSSLLPKRLSVCRALCGCLLSWQHVAGLCDLLLSRVLYRGLLCATSHFTGHGNLFVSMTSEVEGLLPGLTFLTLP</sequence>